<dbReference type="InterPro" id="IPR012674">
    <property type="entry name" value="Calycin"/>
</dbReference>
<keyword evidence="5" id="KW-1185">Reference proteome</keyword>
<gene>
    <name evidence="4" type="ORF">GMD78_08855</name>
</gene>
<keyword evidence="1" id="KW-0732">Signal</keyword>
<dbReference type="Pfam" id="PF09223">
    <property type="entry name" value="ZinT"/>
    <property type="match status" value="1"/>
</dbReference>
<keyword evidence="2" id="KW-0862">Zinc</keyword>
<comment type="caution">
    <text evidence="4">The sequence shown here is derived from an EMBL/GenBank/DDBJ whole genome shotgun (WGS) entry which is preliminary data.</text>
</comment>
<evidence type="ECO:0000259" key="3">
    <source>
        <dbReference type="Pfam" id="PF09223"/>
    </source>
</evidence>
<dbReference type="AlphaFoldDB" id="A0A6N8FG08"/>
<dbReference type="Gene3D" id="2.40.128.20">
    <property type="match status" value="1"/>
</dbReference>
<dbReference type="EMBL" id="WOCA01000005">
    <property type="protein sequence ID" value="MUK88500.1"/>
    <property type="molecule type" value="Genomic_DNA"/>
</dbReference>
<proteinExistence type="predicted"/>
<protein>
    <submittedName>
        <fullName evidence="4">ZinT/AdcA family metal-binding protein</fullName>
    </submittedName>
</protein>
<evidence type="ECO:0000313" key="4">
    <source>
        <dbReference type="EMBL" id="MUK88500.1"/>
    </source>
</evidence>
<feature type="domain" description="ZinT" evidence="3">
    <location>
        <begin position="148"/>
        <end position="325"/>
    </location>
</feature>
<name>A0A6N8FG08_9BACI</name>
<dbReference type="SUPFAM" id="SSF50814">
    <property type="entry name" value="Lipocalins"/>
    <property type="match status" value="1"/>
</dbReference>
<dbReference type="RefSeq" id="WP_155668477.1">
    <property type="nucleotide sequence ID" value="NZ_WOCA01000005.1"/>
</dbReference>
<evidence type="ECO:0000313" key="5">
    <source>
        <dbReference type="Proteomes" id="UP000469125"/>
    </source>
</evidence>
<dbReference type="Proteomes" id="UP000469125">
    <property type="component" value="Unassembled WGS sequence"/>
</dbReference>
<organism evidence="4 5">
    <name type="scientific">Ornithinibacillus caprae</name>
    <dbReference type="NCBI Taxonomy" id="2678566"/>
    <lineage>
        <taxon>Bacteria</taxon>
        <taxon>Bacillati</taxon>
        <taxon>Bacillota</taxon>
        <taxon>Bacilli</taxon>
        <taxon>Bacillales</taxon>
        <taxon>Bacillaceae</taxon>
        <taxon>Ornithinibacillus</taxon>
    </lineage>
</organism>
<dbReference type="PROSITE" id="PS51257">
    <property type="entry name" value="PROKAR_LIPOPROTEIN"/>
    <property type="match status" value="1"/>
</dbReference>
<dbReference type="InterPro" id="IPR015304">
    <property type="entry name" value="ZinT_dom"/>
</dbReference>
<sequence>MKYFLGIWLSVLGLSLFLVGCQDASSSENESVEGTSAESEEQEAEISVTIEGLADHYHTSGPILLTAKTNEEIDHPHWHWYTLQPGEKEWETVPDQETESYEGVADTDGIQIKAVLYGDDHEVIAESDPVTITIDDHGHGHAQDEELQQIYDGYFEDSQIEGRALSDWEGDWQSVYPYLQDGTLDKVFEYKEEHDGDKTAEEYKEYYEIGYQTDVDRIVIEGDMVTFYENDEVYSGEFVYDGYEILEYEAGNRGVRFIFKHDGEEEGVPTYIQFSDHSIFPTDAHHFHLYWGDDRQALLDEVVNWPTYYPSELDADGIVSDMIAH</sequence>
<dbReference type="GO" id="GO:0008270">
    <property type="term" value="F:zinc ion binding"/>
    <property type="evidence" value="ECO:0007669"/>
    <property type="project" value="InterPro"/>
</dbReference>
<evidence type="ECO:0000256" key="2">
    <source>
        <dbReference type="ARBA" id="ARBA00022833"/>
    </source>
</evidence>
<accession>A0A6N8FG08</accession>
<reference evidence="4 5" key="1">
    <citation type="submission" date="2019-11" db="EMBL/GenBank/DDBJ databases">
        <authorList>
            <person name="Li X."/>
        </authorList>
    </citation>
    <scope>NUCLEOTIDE SEQUENCE [LARGE SCALE GENOMIC DNA]</scope>
    <source>
        <strain evidence="4 5">L9</strain>
    </source>
</reference>
<evidence type="ECO:0000256" key="1">
    <source>
        <dbReference type="ARBA" id="ARBA00022729"/>
    </source>
</evidence>